<evidence type="ECO:0000259" key="7">
    <source>
        <dbReference type="Pfam" id="PF12698"/>
    </source>
</evidence>
<dbReference type="GO" id="GO:0005886">
    <property type="term" value="C:plasma membrane"/>
    <property type="evidence" value="ECO:0007669"/>
    <property type="project" value="UniProtKB-SubCell"/>
</dbReference>
<dbReference type="OrthoDB" id="266913at2"/>
<dbReference type="EMBL" id="CP023671">
    <property type="protein sequence ID" value="AYE33583.1"/>
    <property type="molecule type" value="Genomic_DNA"/>
</dbReference>
<keyword evidence="5 6" id="KW-0472">Membrane</keyword>
<keyword evidence="11" id="KW-1185">Reference proteome</keyword>
<dbReference type="Gene3D" id="3.40.1710.10">
    <property type="entry name" value="abc type-2 transporter like domain"/>
    <property type="match status" value="1"/>
</dbReference>
<sequence>MLKIMLNTFKILTKKKSFIIVSILLPAVFTIVFSYMLGQQTVYKIGIINNDNAEISEVIKNRIENIDGVKIENVKENEYESFLASREIELAIVIDKGFSEDVLKGKENSIKISSVSESDIKPVVKSIIEAESKNLYVLSKLAKGDLKKFKALEKEYRSNMPKYVLNEVNNSISVMQSLGIVIMIIFISGQVITRFILDDEENGTKDRILLSNISERNYFAGILTIFFICSSLTSIFYYSICKLLNFNFGMENSTYFLLILLLVNLLSVTFNLCIVSFIKNPNLASNLSVLVIMPTSMLSGAFWDFGFMPESMQRLGNLCPQRWAINAIEKLQEGSSFLEIIPMVLALIMLSIVLFLLSLVLSKAKNKMVP</sequence>
<comment type="subcellular location">
    <subcellularLocation>
        <location evidence="1">Cell membrane</location>
        <topology evidence="1">Multi-pass membrane protein</topology>
    </subcellularLocation>
</comment>
<evidence type="ECO:0000256" key="6">
    <source>
        <dbReference type="SAM" id="Phobius"/>
    </source>
</evidence>
<evidence type="ECO:0000313" key="10">
    <source>
        <dbReference type="Proteomes" id="UP000280586"/>
    </source>
</evidence>
<evidence type="ECO:0000256" key="5">
    <source>
        <dbReference type="ARBA" id="ARBA00023136"/>
    </source>
</evidence>
<evidence type="ECO:0000313" key="8">
    <source>
        <dbReference type="EMBL" id="AYE33583.1"/>
    </source>
</evidence>
<dbReference type="RefSeq" id="WP_083089576.1">
    <property type="nucleotide sequence ID" value="NZ_CABMIZ010000033.1"/>
</dbReference>
<keyword evidence="2" id="KW-1003">Cell membrane</keyword>
<dbReference type="Proteomes" id="UP000280586">
    <property type="component" value="Chromosome"/>
</dbReference>
<evidence type="ECO:0000256" key="3">
    <source>
        <dbReference type="ARBA" id="ARBA00022692"/>
    </source>
</evidence>
<dbReference type="AlphaFoldDB" id="A0A9N7JJ31"/>
<dbReference type="KEGG" id="csep:CP523_03430"/>
<feature type="transmembrane region" description="Helical" evidence="6">
    <location>
        <begin position="178"/>
        <end position="197"/>
    </location>
</feature>
<keyword evidence="4 6" id="KW-1133">Transmembrane helix</keyword>
<protein>
    <submittedName>
        <fullName evidence="8">ABC transporter permease</fullName>
    </submittedName>
</protein>
<dbReference type="Pfam" id="PF12698">
    <property type="entry name" value="ABC2_membrane_3"/>
    <property type="match status" value="1"/>
</dbReference>
<evidence type="ECO:0000256" key="1">
    <source>
        <dbReference type="ARBA" id="ARBA00004651"/>
    </source>
</evidence>
<reference evidence="8 10" key="1">
    <citation type="submission" date="2017-09" db="EMBL/GenBank/DDBJ databases">
        <authorList>
            <person name="Thomas P."/>
            <person name="Seyboldt C."/>
        </authorList>
    </citation>
    <scope>NUCLEOTIDE SEQUENCE [LARGE SCALE GENOMIC DNA]</scope>
    <source>
        <strain evidence="8 10">DSM 7534</strain>
    </source>
</reference>
<dbReference type="GO" id="GO:0140359">
    <property type="term" value="F:ABC-type transporter activity"/>
    <property type="evidence" value="ECO:0007669"/>
    <property type="project" value="InterPro"/>
</dbReference>
<keyword evidence="3 6" id="KW-0812">Transmembrane</keyword>
<dbReference type="PANTHER" id="PTHR30294:SF45">
    <property type="entry name" value="LINEARMYCIN RESISTANCE PERMEASE PROTEIN LNRN"/>
    <property type="match status" value="1"/>
</dbReference>
<evidence type="ECO:0000313" key="9">
    <source>
        <dbReference type="EMBL" id="USS00142.1"/>
    </source>
</evidence>
<dbReference type="EMBL" id="CP099799">
    <property type="protein sequence ID" value="USS00142.1"/>
    <property type="molecule type" value="Genomic_DNA"/>
</dbReference>
<feature type="transmembrane region" description="Helical" evidence="6">
    <location>
        <begin position="340"/>
        <end position="361"/>
    </location>
</feature>
<feature type="transmembrane region" description="Helical" evidence="6">
    <location>
        <begin position="218"/>
        <end position="240"/>
    </location>
</feature>
<dbReference type="InterPro" id="IPR013525">
    <property type="entry name" value="ABC2_TM"/>
</dbReference>
<dbReference type="GeneID" id="303559733"/>
<accession>A0A9N7JJ31</accession>
<feature type="domain" description="ABC-2 type transporter transmembrane" evidence="7">
    <location>
        <begin position="16"/>
        <end position="359"/>
    </location>
</feature>
<evidence type="ECO:0000313" key="11">
    <source>
        <dbReference type="Proteomes" id="UP001055437"/>
    </source>
</evidence>
<organism evidence="8 10">
    <name type="scientific">Clostridium septicum</name>
    <dbReference type="NCBI Taxonomy" id="1504"/>
    <lineage>
        <taxon>Bacteria</taxon>
        <taxon>Bacillati</taxon>
        <taxon>Bacillota</taxon>
        <taxon>Clostridia</taxon>
        <taxon>Eubacteriales</taxon>
        <taxon>Clostridiaceae</taxon>
        <taxon>Clostridium</taxon>
    </lineage>
</organism>
<dbReference type="Proteomes" id="UP001055437">
    <property type="component" value="Chromosome"/>
</dbReference>
<evidence type="ECO:0000256" key="4">
    <source>
        <dbReference type="ARBA" id="ARBA00022989"/>
    </source>
</evidence>
<name>A0A9N7JJ31_CLOSE</name>
<reference evidence="9" key="2">
    <citation type="submission" date="2022-06" db="EMBL/GenBank/DDBJ databases">
        <authorList>
            <person name="Holder M.E."/>
            <person name="Ajami N.J."/>
            <person name="Petrosino J.F."/>
        </authorList>
    </citation>
    <scope>NUCLEOTIDE SEQUENCE</scope>
    <source>
        <strain evidence="9">RMA 8861</strain>
    </source>
</reference>
<evidence type="ECO:0000256" key="2">
    <source>
        <dbReference type="ARBA" id="ARBA00022475"/>
    </source>
</evidence>
<proteinExistence type="predicted"/>
<gene>
    <name evidence="8" type="ORF">CP523_03430</name>
    <name evidence="9" type="ORF">NH397_11665</name>
</gene>
<feature type="transmembrane region" description="Helical" evidence="6">
    <location>
        <begin position="287"/>
        <end position="308"/>
    </location>
</feature>
<dbReference type="PANTHER" id="PTHR30294">
    <property type="entry name" value="MEMBRANE COMPONENT OF ABC TRANSPORTER YHHJ-RELATED"/>
    <property type="match status" value="1"/>
</dbReference>
<feature type="transmembrane region" description="Helical" evidence="6">
    <location>
        <begin position="255"/>
        <end position="275"/>
    </location>
</feature>
<dbReference type="InterPro" id="IPR051449">
    <property type="entry name" value="ABC-2_transporter_component"/>
</dbReference>